<feature type="active site" description="Tele-phosphohistidine intermediate" evidence="5">
    <location>
        <position position="77"/>
    </location>
</feature>
<dbReference type="AlphaFoldDB" id="A0A5K1II47"/>
<evidence type="ECO:0000256" key="3">
    <source>
        <dbReference type="ARBA" id="ARBA00022679"/>
    </source>
</evidence>
<accession>A0A5K1II47</accession>
<keyword evidence="1" id="KW-0813">Transport</keyword>
<organism evidence="8 9">
    <name type="scientific">Collinsella aerofaciens</name>
    <dbReference type="NCBI Taxonomy" id="74426"/>
    <lineage>
        <taxon>Bacteria</taxon>
        <taxon>Bacillati</taxon>
        <taxon>Actinomycetota</taxon>
        <taxon>Coriobacteriia</taxon>
        <taxon>Coriobacteriales</taxon>
        <taxon>Coriobacteriaceae</taxon>
        <taxon>Collinsella</taxon>
    </lineage>
</organism>
<evidence type="ECO:0000256" key="1">
    <source>
        <dbReference type="ARBA" id="ARBA00022448"/>
    </source>
</evidence>
<evidence type="ECO:0000256" key="2">
    <source>
        <dbReference type="ARBA" id="ARBA00022597"/>
    </source>
</evidence>
<keyword evidence="6" id="KW-0460">Magnesium</keyword>
<dbReference type="Gene3D" id="1.20.58.80">
    <property type="entry name" value="Phosphotransferase system, lactose/cellobiose-type IIA subunit"/>
    <property type="match status" value="1"/>
</dbReference>
<keyword evidence="3 8" id="KW-0808">Transferase</keyword>
<keyword evidence="9" id="KW-1185">Reference proteome</keyword>
<keyword evidence="6" id="KW-0479">Metal-binding</keyword>
<sequence length="106" mass="11739">MDESKYENALQIILHAGNAKSAALMAIDAAHDGDFEGAEKQLAEAQAEMSAAHKKQFELTQAEANGEEVDINIILIHAEDHLTMAIMASDFAERFVELYRDKYEGK</sequence>
<dbReference type="GO" id="GO:0046872">
    <property type="term" value="F:metal ion binding"/>
    <property type="evidence" value="ECO:0007669"/>
    <property type="project" value="UniProtKB-KW"/>
</dbReference>
<keyword evidence="2" id="KW-0762">Sugar transport</keyword>
<dbReference type="Pfam" id="PF02255">
    <property type="entry name" value="PTS_IIA"/>
    <property type="match status" value="1"/>
</dbReference>
<dbReference type="PANTHER" id="PTHR34382:SF7">
    <property type="entry name" value="PTS SYSTEM N,N'-DIACETYLCHITOBIOSE-SPECIFIC EIIA COMPONENT"/>
    <property type="match status" value="1"/>
</dbReference>
<dbReference type="PROSITE" id="PS51095">
    <property type="entry name" value="PTS_EIIA_TYPE_3"/>
    <property type="match status" value="1"/>
</dbReference>
<dbReference type="EC" id="2.7.1.-" evidence="8"/>
<proteinExistence type="predicted"/>
<name>A0A5K1II47_9ACTN</name>
<dbReference type="SUPFAM" id="SSF46973">
    <property type="entry name" value="Enzyme IIa from lactose specific PTS, IIa-lac"/>
    <property type="match status" value="1"/>
</dbReference>
<reference evidence="8 9" key="1">
    <citation type="submission" date="2019-10" db="EMBL/GenBank/DDBJ databases">
        <authorList>
            <person name="Wolf R A."/>
        </authorList>
    </citation>
    <scope>NUCLEOTIDE SEQUENCE [LARGE SCALE GENOMIC DNA]</scope>
    <source>
        <strain evidence="8">Collinsella_aerofaciens_MC2</strain>
    </source>
</reference>
<dbReference type="PIRSF" id="PIRSF000699">
    <property type="entry name" value="PTS_IILac_III"/>
    <property type="match status" value="1"/>
</dbReference>
<evidence type="ECO:0000313" key="8">
    <source>
        <dbReference type="EMBL" id="VWL86226.1"/>
    </source>
</evidence>
<dbReference type="PANTHER" id="PTHR34382">
    <property type="entry name" value="PTS SYSTEM N,N'-DIACETYLCHITOBIOSE-SPECIFIC EIIA COMPONENT"/>
    <property type="match status" value="1"/>
</dbReference>
<evidence type="ECO:0000256" key="7">
    <source>
        <dbReference type="PROSITE-ProRule" id="PRU00418"/>
    </source>
</evidence>
<feature type="binding site" evidence="6">
    <location>
        <position position="80"/>
    </location>
    <ligand>
        <name>Mg(2+)</name>
        <dbReference type="ChEBI" id="CHEBI:18420"/>
        <note>ligand shared between all trimeric partners</note>
    </ligand>
</feature>
<gene>
    <name evidence="8" type="primary">licA_2</name>
    <name evidence="8" type="ORF">KCJAJFAP_01420</name>
</gene>
<keyword evidence="4" id="KW-0598">Phosphotransferase system</keyword>
<dbReference type="GO" id="GO:0016740">
    <property type="term" value="F:transferase activity"/>
    <property type="evidence" value="ECO:0007669"/>
    <property type="project" value="UniProtKB-KW"/>
</dbReference>
<dbReference type="InterPro" id="IPR003188">
    <property type="entry name" value="PTS_IIA_lac/cel"/>
</dbReference>
<dbReference type="RefSeq" id="WP_152074377.1">
    <property type="nucleotide sequence ID" value="NZ_CAAKNU010000104.1"/>
</dbReference>
<protein>
    <submittedName>
        <fullName evidence="8">Lichenan-specific phosphotransferase enzyme IIA component</fullName>
        <ecNumber evidence="8">2.7.1.-</ecNumber>
    </submittedName>
</protein>
<evidence type="ECO:0000313" key="9">
    <source>
        <dbReference type="Proteomes" id="UP000361836"/>
    </source>
</evidence>
<dbReference type="InterPro" id="IPR036542">
    <property type="entry name" value="PTS_IIA_lac/cel_sf"/>
</dbReference>
<comment type="cofactor">
    <cofactor evidence="6">
        <name>Mg(2+)</name>
        <dbReference type="ChEBI" id="CHEBI:18420"/>
    </cofactor>
    <text evidence="6">Binds 1 Mg(2+) ion per trimer.</text>
</comment>
<evidence type="ECO:0000256" key="5">
    <source>
        <dbReference type="PIRSR" id="PIRSR000699-1"/>
    </source>
</evidence>
<evidence type="ECO:0000256" key="4">
    <source>
        <dbReference type="ARBA" id="ARBA00022683"/>
    </source>
</evidence>
<dbReference type="GO" id="GO:0009401">
    <property type="term" value="P:phosphoenolpyruvate-dependent sugar phosphotransferase system"/>
    <property type="evidence" value="ECO:0007669"/>
    <property type="project" value="UniProtKB-KW"/>
</dbReference>
<evidence type="ECO:0000256" key="6">
    <source>
        <dbReference type="PIRSR" id="PIRSR000699-2"/>
    </source>
</evidence>
<dbReference type="EMBL" id="CABWIE010000002">
    <property type="protein sequence ID" value="VWL86226.1"/>
    <property type="molecule type" value="Genomic_DNA"/>
</dbReference>
<dbReference type="Proteomes" id="UP000361836">
    <property type="component" value="Unassembled WGS sequence"/>
</dbReference>
<dbReference type="OrthoDB" id="350602at2"/>
<feature type="modified residue" description="Phosphohistidine; by HPr" evidence="7">
    <location>
        <position position="77"/>
    </location>
</feature>